<feature type="transmembrane region" description="Helical" evidence="6">
    <location>
        <begin position="145"/>
        <end position="166"/>
    </location>
</feature>
<evidence type="ECO:0000256" key="1">
    <source>
        <dbReference type="ARBA" id="ARBA00004651"/>
    </source>
</evidence>
<feature type="transmembrane region" description="Helical" evidence="6">
    <location>
        <begin position="68"/>
        <end position="90"/>
    </location>
</feature>
<dbReference type="InterPro" id="IPR001123">
    <property type="entry name" value="LeuE-type"/>
</dbReference>
<dbReference type="Pfam" id="PF01810">
    <property type="entry name" value="LysE"/>
    <property type="match status" value="1"/>
</dbReference>
<proteinExistence type="predicted"/>
<keyword evidence="2" id="KW-1003">Cell membrane</keyword>
<organism evidence="7 8">
    <name type="scientific">Cetobacterium somerae ATCC BAA-474</name>
    <dbReference type="NCBI Taxonomy" id="1319815"/>
    <lineage>
        <taxon>Bacteria</taxon>
        <taxon>Fusobacteriati</taxon>
        <taxon>Fusobacteriota</taxon>
        <taxon>Fusobacteriia</taxon>
        <taxon>Fusobacteriales</taxon>
        <taxon>Fusobacteriaceae</taxon>
        <taxon>Cetobacterium</taxon>
    </lineage>
</organism>
<feature type="transmembrane region" description="Helical" evidence="6">
    <location>
        <begin position="39"/>
        <end position="61"/>
    </location>
</feature>
<feature type="transmembrane region" description="Helical" evidence="6">
    <location>
        <begin position="12"/>
        <end position="33"/>
    </location>
</feature>
<dbReference type="HOGENOM" id="CLU_087840_3_0_0"/>
<comment type="caution">
    <text evidence="7">The sequence shown here is derived from an EMBL/GenBank/DDBJ whole genome shotgun (WGS) entry which is preliminary data.</text>
</comment>
<evidence type="ECO:0000256" key="5">
    <source>
        <dbReference type="ARBA" id="ARBA00023136"/>
    </source>
</evidence>
<accession>U7VCF9</accession>
<keyword evidence="3 6" id="KW-0812">Transmembrane</keyword>
<evidence type="ECO:0000256" key="2">
    <source>
        <dbReference type="ARBA" id="ARBA00022475"/>
    </source>
</evidence>
<feature type="transmembrane region" description="Helical" evidence="6">
    <location>
        <begin position="110"/>
        <end position="133"/>
    </location>
</feature>
<dbReference type="Proteomes" id="UP000017081">
    <property type="component" value="Unassembled WGS sequence"/>
</dbReference>
<dbReference type="AlphaFoldDB" id="U7VCF9"/>
<protein>
    <recommendedName>
        <fullName evidence="9">Translocator protein, LysE family</fullName>
    </recommendedName>
</protein>
<dbReference type="GO" id="GO:0015171">
    <property type="term" value="F:amino acid transmembrane transporter activity"/>
    <property type="evidence" value="ECO:0007669"/>
    <property type="project" value="TreeGrafter"/>
</dbReference>
<evidence type="ECO:0000256" key="6">
    <source>
        <dbReference type="SAM" id="Phobius"/>
    </source>
</evidence>
<gene>
    <name evidence="7" type="ORF">HMPREF0202_01599</name>
</gene>
<keyword evidence="5 6" id="KW-0472">Membrane</keyword>
<keyword evidence="8" id="KW-1185">Reference proteome</keyword>
<dbReference type="PANTHER" id="PTHR30086">
    <property type="entry name" value="ARGININE EXPORTER PROTEIN ARGO"/>
    <property type="match status" value="1"/>
</dbReference>
<dbReference type="PANTHER" id="PTHR30086:SF20">
    <property type="entry name" value="ARGININE EXPORTER PROTEIN ARGO-RELATED"/>
    <property type="match status" value="1"/>
</dbReference>
<reference evidence="7 8" key="1">
    <citation type="submission" date="2013-08" db="EMBL/GenBank/DDBJ databases">
        <authorList>
            <person name="Weinstock G."/>
            <person name="Sodergren E."/>
            <person name="Wylie T."/>
            <person name="Fulton L."/>
            <person name="Fulton R."/>
            <person name="Fronick C."/>
            <person name="O'Laughlin M."/>
            <person name="Godfrey J."/>
            <person name="Miner T."/>
            <person name="Herter B."/>
            <person name="Appelbaum E."/>
            <person name="Cordes M."/>
            <person name="Lek S."/>
            <person name="Wollam A."/>
            <person name="Pepin K.H."/>
            <person name="Palsikar V.B."/>
            <person name="Mitreva M."/>
            <person name="Wilson R.K."/>
        </authorList>
    </citation>
    <scope>NUCLEOTIDE SEQUENCE [LARGE SCALE GENOMIC DNA]</scope>
    <source>
        <strain evidence="7 8">ATCC BAA-474</strain>
    </source>
</reference>
<evidence type="ECO:0000256" key="3">
    <source>
        <dbReference type="ARBA" id="ARBA00022692"/>
    </source>
</evidence>
<name>U7VCF9_9FUSO</name>
<feature type="transmembrane region" description="Helical" evidence="6">
    <location>
        <begin position="178"/>
        <end position="195"/>
    </location>
</feature>
<evidence type="ECO:0000313" key="7">
    <source>
        <dbReference type="EMBL" id="ERT68488.1"/>
    </source>
</evidence>
<evidence type="ECO:0000256" key="4">
    <source>
        <dbReference type="ARBA" id="ARBA00022989"/>
    </source>
</evidence>
<dbReference type="RefSeq" id="WP_023051137.1">
    <property type="nucleotide sequence ID" value="NZ_CP173060.2"/>
</dbReference>
<dbReference type="GO" id="GO:0005886">
    <property type="term" value="C:plasma membrane"/>
    <property type="evidence" value="ECO:0007669"/>
    <property type="project" value="UniProtKB-SubCell"/>
</dbReference>
<dbReference type="eggNOG" id="COG1280">
    <property type="taxonomic scope" value="Bacteria"/>
</dbReference>
<dbReference type="EMBL" id="AXZF01000063">
    <property type="protein sequence ID" value="ERT68488.1"/>
    <property type="molecule type" value="Genomic_DNA"/>
</dbReference>
<dbReference type="STRING" id="1319815.HMPREF0202_01599"/>
<sequence>MILEGFKFGMLLQIAIGPVCMYIFSLGIGQSFWRAESGVLGVVSADALYIALAILGISSFVKKEKIQYGFNILGTLIIILFGMELFLGYFGISILPKMNIFGDSSSSSPFIKAFLLTGANPMTILFWIGVFTTRTNDENFTKKSTLLFAFGALLATLFFLTLIVFLGSITNNFLSQRILSLLNSGVGLVLIYFGVKKGLASIKLKKMIK</sequence>
<evidence type="ECO:0008006" key="9">
    <source>
        <dbReference type="Google" id="ProtNLM"/>
    </source>
</evidence>
<evidence type="ECO:0000313" key="8">
    <source>
        <dbReference type="Proteomes" id="UP000017081"/>
    </source>
</evidence>
<keyword evidence="4 6" id="KW-1133">Transmembrane helix</keyword>
<comment type="subcellular location">
    <subcellularLocation>
        <location evidence="1">Cell membrane</location>
        <topology evidence="1">Multi-pass membrane protein</topology>
    </subcellularLocation>
</comment>